<dbReference type="Gene3D" id="2.70.98.10">
    <property type="match status" value="1"/>
</dbReference>
<keyword evidence="2" id="KW-1185">Reference proteome</keyword>
<name>A0A6B8MAV9_9HYPH</name>
<dbReference type="AlphaFoldDB" id="A0A6B8MAV9"/>
<reference evidence="1 2" key="1">
    <citation type="submission" date="2019-09" db="EMBL/GenBank/DDBJ databases">
        <title>Isolation and complete genome sequencing of Methylocystis species.</title>
        <authorList>
            <person name="Rumah B.L."/>
            <person name="Stead C.E."/>
            <person name="Stevens B.C."/>
            <person name="Minton N.P."/>
            <person name="Grosse-Honebrink A."/>
            <person name="Zhang Y."/>
        </authorList>
    </citation>
    <scope>NUCLEOTIDE SEQUENCE [LARGE SCALE GENOMIC DNA]</scope>
    <source>
        <strain evidence="1 2">BRCS2</strain>
    </source>
</reference>
<dbReference type="KEGG" id="mpar:F7D14_16265"/>
<dbReference type="GO" id="GO:0016853">
    <property type="term" value="F:isomerase activity"/>
    <property type="evidence" value="ECO:0007669"/>
    <property type="project" value="InterPro"/>
</dbReference>
<dbReference type="GO" id="GO:0030246">
    <property type="term" value="F:carbohydrate binding"/>
    <property type="evidence" value="ECO:0007669"/>
    <property type="project" value="InterPro"/>
</dbReference>
<dbReference type="InterPro" id="IPR008183">
    <property type="entry name" value="Aldose_1/G6P_1-epimerase"/>
</dbReference>
<protein>
    <submittedName>
        <fullName evidence="1">Aldose 1-epimerase family protein</fullName>
    </submittedName>
</protein>
<gene>
    <name evidence="1" type="ORF">F7D14_16265</name>
</gene>
<dbReference type="SUPFAM" id="SSF74650">
    <property type="entry name" value="Galactose mutarotase-like"/>
    <property type="match status" value="1"/>
</dbReference>
<evidence type="ECO:0000313" key="1">
    <source>
        <dbReference type="EMBL" id="QGM98882.1"/>
    </source>
</evidence>
<dbReference type="Proteomes" id="UP000422569">
    <property type="component" value="Chromosome"/>
</dbReference>
<sequence>MSDAILLEADGDAAEILPFGAELSAWRTGGVDMIWAKDPVIWDQTAPILFPVVGWTRNAKVTVDGRAYPLALHGFAWKKQFEIAERRKDYLRLVLLDDAETHALYPFAFRFEVEFRLRKGALDNNLIVANTDARPLPYACGLHPAFRWPLAGSSAEHAILFEMAENPDVPVIGPGGLFMKETRHTPLTGARMPLEPSIFARDALCFLNISSRSLAFDNGAGARLKVTLDEFPHVGFWTLPPAPYLCIEPWTGHGDPVDFHGDLYEKPSMRILQPGESARHGASFAFETSPASV</sequence>
<dbReference type="Pfam" id="PF01263">
    <property type="entry name" value="Aldose_epim"/>
    <property type="match status" value="1"/>
</dbReference>
<organism evidence="1 2">
    <name type="scientific">Methylocystis parvus</name>
    <dbReference type="NCBI Taxonomy" id="134"/>
    <lineage>
        <taxon>Bacteria</taxon>
        <taxon>Pseudomonadati</taxon>
        <taxon>Pseudomonadota</taxon>
        <taxon>Alphaproteobacteria</taxon>
        <taxon>Hyphomicrobiales</taxon>
        <taxon>Methylocystaceae</taxon>
        <taxon>Methylocystis</taxon>
    </lineage>
</organism>
<dbReference type="EMBL" id="CP044331">
    <property type="protein sequence ID" value="QGM98882.1"/>
    <property type="molecule type" value="Genomic_DNA"/>
</dbReference>
<dbReference type="InterPro" id="IPR014718">
    <property type="entry name" value="GH-type_carb-bd"/>
</dbReference>
<dbReference type="InterPro" id="IPR011013">
    <property type="entry name" value="Gal_mutarotase_sf_dom"/>
</dbReference>
<proteinExistence type="predicted"/>
<dbReference type="GO" id="GO:0005975">
    <property type="term" value="P:carbohydrate metabolic process"/>
    <property type="evidence" value="ECO:0007669"/>
    <property type="project" value="InterPro"/>
</dbReference>
<accession>A0A6B8MAV9</accession>
<dbReference type="RefSeq" id="WP_016918757.1">
    <property type="nucleotide sequence ID" value="NZ_CP044331.1"/>
</dbReference>
<evidence type="ECO:0000313" key="2">
    <source>
        <dbReference type="Proteomes" id="UP000422569"/>
    </source>
</evidence>